<reference evidence="1 2" key="1">
    <citation type="submission" date="2019-10" db="EMBL/GenBank/DDBJ databases">
        <title>Complete genome sequences for adaption low water activity.</title>
        <authorList>
            <person name="Zhao L."/>
            <person name="Zhong J."/>
        </authorList>
    </citation>
    <scope>NUCLEOTIDE SEQUENCE [LARGE SCALE GENOMIC DNA]</scope>
    <source>
        <strain evidence="1 2">FDU301</strain>
        <plasmid evidence="2">pfdu301a</plasmid>
    </source>
</reference>
<sequence>MWKEALEYFYLEQETENMSCFRLKDRYVNTINQNFRFLLTNQTEQYVVYYSCSKKNSSLVVSKKEFKDREEAELYIRLEINEIIRKNLIYFVFGRINE</sequence>
<dbReference type="AlphaFoldDB" id="A0A6M6E1S6"/>
<accession>A0A6M6E1S6</accession>
<evidence type="ECO:0000313" key="1">
    <source>
        <dbReference type="EMBL" id="QJX80892.1"/>
    </source>
</evidence>
<protein>
    <submittedName>
        <fullName evidence="1">Uncharacterized protein</fullName>
    </submittedName>
</protein>
<dbReference type="Proteomes" id="UP000501076">
    <property type="component" value="Plasmid pFDU301A"/>
</dbReference>
<keyword evidence="1" id="KW-0614">Plasmid</keyword>
<dbReference type="EMBL" id="CP045273">
    <property type="protein sequence ID" value="QJX80892.1"/>
    <property type="molecule type" value="Genomic_DNA"/>
</dbReference>
<name>A0A6M6E1S6_PRIMG</name>
<proteinExistence type="predicted"/>
<evidence type="ECO:0000313" key="2">
    <source>
        <dbReference type="Proteomes" id="UP000501076"/>
    </source>
</evidence>
<gene>
    <name evidence="1" type="ORF">FDZ14_32905</name>
</gene>
<dbReference type="RefSeq" id="WP_171778891.1">
    <property type="nucleotide sequence ID" value="NZ_CP045273.1"/>
</dbReference>
<organism evidence="1 2">
    <name type="scientific">Priestia megaterium</name>
    <name type="common">Bacillus megaterium</name>
    <dbReference type="NCBI Taxonomy" id="1404"/>
    <lineage>
        <taxon>Bacteria</taxon>
        <taxon>Bacillati</taxon>
        <taxon>Bacillota</taxon>
        <taxon>Bacilli</taxon>
        <taxon>Bacillales</taxon>
        <taxon>Bacillaceae</taxon>
        <taxon>Priestia</taxon>
    </lineage>
</organism>
<geneLocation type="plasmid" evidence="2">
    <name>pfdu301a</name>
</geneLocation>